<dbReference type="Proteomes" id="UP000318331">
    <property type="component" value="Unassembled WGS sequence"/>
</dbReference>
<gene>
    <name evidence="1" type="ORF">FB466_0197</name>
</gene>
<accession>A0A543I494</accession>
<evidence type="ECO:0000313" key="1">
    <source>
        <dbReference type="EMBL" id="TQM65395.1"/>
    </source>
</evidence>
<evidence type="ECO:0000313" key="2">
    <source>
        <dbReference type="Proteomes" id="UP000318331"/>
    </source>
</evidence>
<comment type="caution">
    <text evidence="1">The sequence shown here is derived from an EMBL/GenBank/DDBJ whole genome shotgun (WGS) entry which is preliminary data.</text>
</comment>
<sequence length="102" mass="11429">MTFLRQGQRVFVGRCVLTHELAHAENGDPVGHHPRDEARANRVAAERLTNPRELSELVRVYPDGDQICRELGITRELFTAYWRSTATAAGAIPAILPNRPNL</sequence>
<dbReference type="EMBL" id="VFPN01000001">
    <property type="protein sequence ID" value="TQM65395.1"/>
    <property type="molecule type" value="Genomic_DNA"/>
</dbReference>
<name>A0A543I494_9MICO</name>
<reference evidence="1 2" key="1">
    <citation type="submission" date="2019-06" db="EMBL/GenBank/DDBJ databases">
        <title>Sequencing the genomes of 1000 actinobacteria strains.</title>
        <authorList>
            <person name="Klenk H.-P."/>
        </authorList>
    </citation>
    <scope>NUCLEOTIDE SEQUENCE [LARGE SCALE GENOMIC DNA]</scope>
    <source>
        <strain evidence="1 2">DSM 18031</strain>
    </source>
</reference>
<dbReference type="AlphaFoldDB" id="A0A543I494"/>
<dbReference type="RefSeq" id="WP_141915129.1">
    <property type="nucleotide sequence ID" value="NZ_BAAAYS010000013.1"/>
</dbReference>
<dbReference type="OrthoDB" id="9793864at2"/>
<protein>
    <recommendedName>
        <fullName evidence="3">IrrE N-terminal-like domain-containing protein</fullName>
    </recommendedName>
</protein>
<evidence type="ECO:0008006" key="3">
    <source>
        <dbReference type="Google" id="ProtNLM"/>
    </source>
</evidence>
<organism evidence="1 2">
    <name type="scientific">Klugiella xanthotipulae</name>
    <dbReference type="NCBI Taxonomy" id="244735"/>
    <lineage>
        <taxon>Bacteria</taxon>
        <taxon>Bacillati</taxon>
        <taxon>Actinomycetota</taxon>
        <taxon>Actinomycetes</taxon>
        <taxon>Micrococcales</taxon>
        <taxon>Microbacteriaceae</taxon>
        <taxon>Klugiella</taxon>
    </lineage>
</organism>
<proteinExistence type="predicted"/>
<keyword evidence="2" id="KW-1185">Reference proteome</keyword>